<gene>
    <name evidence="3" type="ORF">AM363_18080</name>
</gene>
<evidence type="ECO:0000313" key="3">
    <source>
        <dbReference type="EMBL" id="AXZ48703.1"/>
    </source>
</evidence>
<feature type="signal peptide" evidence="2">
    <location>
        <begin position="1"/>
        <end position="26"/>
    </location>
</feature>
<dbReference type="Gene3D" id="3.40.190.170">
    <property type="entry name" value="Bacterial extracellular solute-binding protein, family 7"/>
    <property type="match status" value="1"/>
</dbReference>
<dbReference type="InterPro" id="IPR018389">
    <property type="entry name" value="DctP_fam"/>
</dbReference>
<dbReference type="InterPro" id="IPR038404">
    <property type="entry name" value="TRAP_DctP_sf"/>
</dbReference>
<reference evidence="3 4" key="1">
    <citation type="submission" date="2018-09" db="EMBL/GenBank/DDBJ databases">
        <title>Whole genome sequencing of Citrobacter freundii AR_0116.</title>
        <authorList>
            <person name="Conlan S."/>
            <person name="Thomas P.J."/>
            <person name="Mullikin J."/>
            <person name="Frank K.M."/>
            <person name="Segre J.A."/>
        </authorList>
    </citation>
    <scope>NUCLEOTIDE SEQUENCE [LARGE SCALE GENOMIC DNA]</scope>
    <source>
        <strain evidence="3 4">AR_0116</strain>
    </source>
</reference>
<dbReference type="PANTHER" id="PTHR33376:SF2">
    <property type="entry name" value="DICARBOXYLATE-BINDING PERIPLASMIC PROTEIN"/>
    <property type="match status" value="1"/>
</dbReference>
<dbReference type="PANTHER" id="PTHR33376">
    <property type="match status" value="1"/>
</dbReference>
<dbReference type="NCBIfam" id="NF037995">
    <property type="entry name" value="TRAP_S1"/>
    <property type="match status" value="1"/>
</dbReference>
<dbReference type="Pfam" id="PF03480">
    <property type="entry name" value="DctP"/>
    <property type="match status" value="1"/>
</dbReference>
<keyword evidence="1 2" id="KW-0732">Signal</keyword>
<evidence type="ECO:0000256" key="2">
    <source>
        <dbReference type="SAM" id="SignalP"/>
    </source>
</evidence>
<dbReference type="PIRSF" id="PIRSF006470">
    <property type="entry name" value="DctB"/>
    <property type="match status" value="1"/>
</dbReference>
<dbReference type="NCBIfam" id="TIGR00787">
    <property type="entry name" value="dctP"/>
    <property type="match status" value="1"/>
</dbReference>
<dbReference type="CDD" id="cd13679">
    <property type="entry name" value="PBP2_TRAP_YiaO_like"/>
    <property type="match status" value="1"/>
</dbReference>
<feature type="chain" id="PRO_5044237816" evidence="2">
    <location>
        <begin position="27"/>
        <end position="339"/>
    </location>
</feature>
<dbReference type="EMBL" id="CP032184">
    <property type="protein sequence ID" value="AXZ48703.1"/>
    <property type="molecule type" value="Genomic_DNA"/>
</dbReference>
<evidence type="ECO:0000313" key="4">
    <source>
        <dbReference type="Proteomes" id="UP000263627"/>
    </source>
</evidence>
<protein>
    <submittedName>
        <fullName evidence="3">TRAP transporter substrate-binding protein</fullName>
    </submittedName>
</protein>
<dbReference type="InterPro" id="IPR004682">
    <property type="entry name" value="TRAP_DctP"/>
</dbReference>
<name>A0AB33HBJ6_CITFR</name>
<accession>A0AB33HBJ6</accession>
<dbReference type="GO" id="GO:0030288">
    <property type="term" value="C:outer membrane-bounded periplasmic space"/>
    <property type="evidence" value="ECO:0007669"/>
    <property type="project" value="InterPro"/>
</dbReference>
<dbReference type="GO" id="GO:0055085">
    <property type="term" value="P:transmembrane transport"/>
    <property type="evidence" value="ECO:0007669"/>
    <property type="project" value="InterPro"/>
</dbReference>
<evidence type="ECO:0000256" key="1">
    <source>
        <dbReference type="ARBA" id="ARBA00022729"/>
    </source>
</evidence>
<sequence>MKNTRAFFKTTLIAASLSLISFTSQAADISSRNLKMPIVNAIDHPQGIGAKVFVDEVAKHSDNKIKIKIFPNGTLGGEQQVASAMQGGTIEISMMSPAQIVGTIPEFVALDFPFSFKNTAQADAVLDGPFGQKLLDYMPAKGWVGLAYMEQGYRSISNNKHPITKLEDVKGLKIRTILNPLYVDMFNALGANAVPLPMPELYTAMETRTVDGQENPETSVDANKYYEVQKYFSGTRHIYNPQLLMVSKKLWDKLSDDEKKIFKDASIVARDAQRKAARDMTEVSRKNLIEKGMQLNELSPEEIERMRVAVEPVTQKYAAKLDPALLKQFKDELERTKDL</sequence>
<dbReference type="AlphaFoldDB" id="A0AB33HBJ6"/>
<proteinExistence type="predicted"/>
<organism evidence="3 4">
    <name type="scientific">Citrobacter freundii</name>
    <dbReference type="NCBI Taxonomy" id="546"/>
    <lineage>
        <taxon>Bacteria</taxon>
        <taxon>Pseudomonadati</taxon>
        <taxon>Pseudomonadota</taxon>
        <taxon>Gammaproteobacteria</taxon>
        <taxon>Enterobacterales</taxon>
        <taxon>Enterobacteriaceae</taxon>
        <taxon>Citrobacter</taxon>
        <taxon>Citrobacter freundii complex</taxon>
    </lineage>
</organism>
<dbReference type="Proteomes" id="UP000263627">
    <property type="component" value="Chromosome"/>
</dbReference>
<dbReference type="GO" id="GO:0030246">
    <property type="term" value="F:carbohydrate binding"/>
    <property type="evidence" value="ECO:0007669"/>
    <property type="project" value="TreeGrafter"/>
</dbReference>